<sequence length="302" mass="34841">MKVPPIPSNKSVVKNSRTRLSPIKSRASKAQIQDSLTHSNDSHAPISSNSSHISLPSLPPSIRVQPSSIKQYFTPHIIHLWLKNLESIVHLNEAWNKRLNEDFTSWQWSAIIYRPPQVVKKISDLFLPNKRETEDDICEFGNTSKPFISRTLTHHYMDLLNIERNLADFDPSFALLWDKNVLPPQAYQPYKVHNSVDNDVIPYLKYTLENLINWKVKSPDDDFNYGCDCEDNCQIFKTPNKGWGVRTLAAIKEGSFVMEHVGEILESRTAKLREVCYGKLDMLTYFDLDFGFDESRKSSVLW</sequence>
<dbReference type="Proteomes" id="UP000789525">
    <property type="component" value="Unassembled WGS sequence"/>
</dbReference>
<gene>
    <name evidence="1" type="ORF">ACOLOM_LOCUS529</name>
</gene>
<dbReference type="EMBL" id="CAJVPT010000543">
    <property type="protein sequence ID" value="CAG8446289.1"/>
    <property type="molecule type" value="Genomic_DNA"/>
</dbReference>
<proteinExistence type="predicted"/>
<comment type="caution">
    <text evidence="1">The sequence shown here is derived from an EMBL/GenBank/DDBJ whole genome shotgun (WGS) entry which is preliminary data.</text>
</comment>
<reference evidence="1" key="1">
    <citation type="submission" date="2021-06" db="EMBL/GenBank/DDBJ databases">
        <authorList>
            <person name="Kallberg Y."/>
            <person name="Tangrot J."/>
            <person name="Rosling A."/>
        </authorList>
    </citation>
    <scope>NUCLEOTIDE SEQUENCE</scope>
    <source>
        <strain evidence="1">CL356</strain>
    </source>
</reference>
<name>A0ACA9K1C0_9GLOM</name>
<accession>A0ACA9K1C0</accession>
<organism evidence="1 2">
    <name type="scientific">Acaulospora colombiana</name>
    <dbReference type="NCBI Taxonomy" id="27376"/>
    <lineage>
        <taxon>Eukaryota</taxon>
        <taxon>Fungi</taxon>
        <taxon>Fungi incertae sedis</taxon>
        <taxon>Mucoromycota</taxon>
        <taxon>Glomeromycotina</taxon>
        <taxon>Glomeromycetes</taxon>
        <taxon>Diversisporales</taxon>
        <taxon>Acaulosporaceae</taxon>
        <taxon>Acaulospora</taxon>
    </lineage>
</organism>
<protein>
    <submittedName>
        <fullName evidence="1">11618_t:CDS:1</fullName>
    </submittedName>
</protein>
<evidence type="ECO:0000313" key="1">
    <source>
        <dbReference type="EMBL" id="CAG8446289.1"/>
    </source>
</evidence>
<evidence type="ECO:0000313" key="2">
    <source>
        <dbReference type="Proteomes" id="UP000789525"/>
    </source>
</evidence>
<keyword evidence="2" id="KW-1185">Reference proteome</keyword>